<sequence length="568" mass="64991">MDIVDKQDDQVSNHSENLPEKPLINREIKHEIQIFNDLDASDIRMEQLNFLLSNRSQSISASNSQYGGSKKGKTQNITAHLKFPIGGTAPQPVQSRTSKGNQLDKLVTYIGTQKLSFNNRRGRDPLNKTQPIDQRFKETDYNTNKDELSQSNIPITEGDQTSEQRKNSYYSPNLKFKRMRGQRRSTNDDLQMNTTMRSSMVSKTLNCSKTNLVDYPHQSKIFQHYNPVGPADYTLPKLFTDGKHTIVDSKIKNKPSYSFGQKHSVNAIISSQHKQELLGKDSPGVGFYESKDIRTINESSLKNYEQYQSTSQQKNDLSQSPSRLGHKQILSQFGSSERFFLFENQRKLWEQVPIQYDQNQNSGLLQKSFVNEKMHEFIADKNHPDYGPQHRKTKIFGVVLEKFDNEVGPGTYEIQTKYSDFNKQNTSGVYHKKSKSIFNKDLTQVLNPIPDRFEHTKRVFCREWKVDHINKESQGPGIYDIINVKIQKPADFSFPKLDRGLLTLTKNNSPSPTSYNAVDLDWANDQFAVSNGIQTYKLKDNTNSVNVNTNTSGFNNTVAENDLSIQKA</sequence>
<dbReference type="InParanoid" id="A0A077ZR53"/>
<gene>
    <name evidence="2" type="primary">Contig5045.g5401</name>
    <name evidence="2" type="ORF">STYLEM_1353</name>
</gene>
<accession>A0A077ZR53</accession>
<dbReference type="Pfam" id="PF07004">
    <property type="entry name" value="SHIPPO-rpt"/>
    <property type="match status" value="2"/>
</dbReference>
<dbReference type="EMBL" id="CCKQ01001294">
    <property type="protein sequence ID" value="CDW72393.1"/>
    <property type="molecule type" value="Genomic_DNA"/>
</dbReference>
<name>A0A077ZR53_STYLE</name>
<feature type="region of interest" description="Disordered" evidence="1">
    <location>
        <begin position="142"/>
        <end position="166"/>
    </location>
</feature>
<evidence type="ECO:0000313" key="3">
    <source>
        <dbReference type="Proteomes" id="UP000039865"/>
    </source>
</evidence>
<feature type="region of interest" description="Disordered" evidence="1">
    <location>
        <begin position="118"/>
        <end position="137"/>
    </location>
</feature>
<organism evidence="2 3">
    <name type="scientific">Stylonychia lemnae</name>
    <name type="common">Ciliate</name>
    <dbReference type="NCBI Taxonomy" id="5949"/>
    <lineage>
        <taxon>Eukaryota</taxon>
        <taxon>Sar</taxon>
        <taxon>Alveolata</taxon>
        <taxon>Ciliophora</taxon>
        <taxon>Intramacronucleata</taxon>
        <taxon>Spirotrichea</taxon>
        <taxon>Stichotrichia</taxon>
        <taxon>Sporadotrichida</taxon>
        <taxon>Oxytrichidae</taxon>
        <taxon>Stylonychinae</taxon>
        <taxon>Stylonychia</taxon>
    </lineage>
</organism>
<evidence type="ECO:0000313" key="2">
    <source>
        <dbReference type="EMBL" id="CDW72393.1"/>
    </source>
</evidence>
<feature type="region of interest" description="Disordered" evidence="1">
    <location>
        <begin position="1"/>
        <end position="22"/>
    </location>
</feature>
<evidence type="ECO:0000256" key="1">
    <source>
        <dbReference type="SAM" id="MobiDB-lite"/>
    </source>
</evidence>
<proteinExistence type="predicted"/>
<keyword evidence="3" id="KW-1185">Reference proteome</keyword>
<reference evidence="2 3" key="1">
    <citation type="submission" date="2014-06" db="EMBL/GenBank/DDBJ databases">
        <authorList>
            <person name="Swart Estienne"/>
        </authorList>
    </citation>
    <scope>NUCLEOTIDE SEQUENCE [LARGE SCALE GENOMIC DNA]</scope>
    <source>
        <strain evidence="2 3">130c</strain>
    </source>
</reference>
<dbReference type="Proteomes" id="UP000039865">
    <property type="component" value="Unassembled WGS sequence"/>
</dbReference>
<protein>
    <submittedName>
        <fullName evidence="2">Uncharacterized protein</fullName>
    </submittedName>
</protein>
<dbReference type="AlphaFoldDB" id="A0A077ZR53"/>
<dbReference type="InterPro" id="IPR010736">
    <property type="entry name" value="SHIPPO-rpt"/>
</dbReference>
<feature type="compositionally biased region" description="Polar residues" evidence="1">
    <location>
        <begin position="149"/>
        <end position="166"/>
    </location>
</feature>